<dbReference type="PANTHER" id="PTHR46233:SF3">
    <property type="entry name" value="HYDROXYACYLGLUTATHIONE HYDROLASE GLOC"/>
    <property type="match status" value="1"/>
</dbReference>
<dbReference type="Gene3D" id="3.60.15.10">
    <property type="entry name" value="Ribonuclease Z/Hydroxyacylglutathione hydrolase-like"/>
    <property type="match status" value="1"/>
</dbReference>
<name>A0A0S7XIP9_9BACT</name>
<keyword evidence="3" id="KW-0378">Hydrolase</keyword>
<sequence>MKVRRLVVGPLQANCFIAADPETDQGVVIDPGGEPNVIFHALEEMGTQAAYIIDTHGHADHIAASKALREAIGAPVMIHEADATLLGEAGRHMASWMGLGFDALEPDRLLRDSEVIDFGRARLTVLHTPGHSPGSISLLAADRVFSGDCLFAGGVGRWDLPGGSEADLFHSIETRLLTLDDDIIVHPGHGPDTTIGRERLGNPFIASQEG</sequence>
<feature type="domain" description="Metallo-beta-lactamase" evidence="5">
    <location>
        <begin position="12"/>
        <end position="189"/>
    </location>
</feature>
<proteinExistence type="predicted"/>
<dbReference type="CDD" id="cd06262">
    <property type="entry name" value="metallo-hydrolase-like_MBL-fold"/>
    <property type="match status" value="1"/>
</dbReference>
<keyword evidence="4" id="KW-0862">Zinc</keyword>
<dbReference type="InterPro" id="IPR001279">
    <property type="entry name" value="Metallo-B-lactamas"/>
</dbReference>
<dbReference type="InterPro" id="IPR036866">
    <property type="entry name" value="RibonucZ/Hydroxyglut_hydro"/>
</dbReference>
<dbReference type="GO" id="GO:0016787">
    <property type="term" value="F:hydrolase activity"/>
    <property type="evidence" value="ECO:0007669"/>
    <property type="project" value="UniProtKB-KW"/>
</dbReference>
<keyword evidence="2" id="KW-0479">Metal-binding</keyword>
<comment type="cofactor">
    <cofactor evidence="1">
        <name>Zn(2+)</name>
        <dbReference type="ChEBI" id="CHEBI:29105"/>
    </cofactor>
</comment>
<dbReference type="PANTHER" id="PTHR46233">
    <property type="entry name" value="HYDROXYACYLGLUTATHIONE HYDROLASE GLOC"/>
    <property type="match status" value="1"/>
</dbReference>
<protein>
    <recommendedName>
        <fullName evidence="5">Metallo-beta-lactamase domain-containing protein</fullName>
    </recommendedName>
</protein>
<evidence type="ECO:0000256" key="1">
    <source>
        <dbReference type="ARBA" id="ARBA00001947"/>
    </source>
</evidence>
<evidence type="ECO:0000259" key="5">
    <source>
        <dbReference type="SMART" id="SM00849"/>
    </source>
</evidence>
<dbReference type="Pfam" id="PF00753">
    <property type="entry name" value="Lactamase_B"/>
    <property type="match status" value="1"/>
</dbReference>
<dbReference type="PATRIC" id="fig|1704032.3.peg.914"/>
<dbReference type="Proteomes" id="UP000052020">
    <property type="component" value="Unassembled WGS sequence"/>
</dbReference>
<dbReference type="InterPro" id="IPR051453">
    <property type="entry name" value="MBL_Glyoxalase_II"/>
</dbReference>
<dbReference type="EMBL" id="LIZY01000120">
    <property type="protein sequence ID" value="KPJ62343.1"/>
    <property type="molecule type" value="Genomic_DNA"/>
</dbReference>
<evidence type="ECO:0000256" key="2">
    <source>
        <dbReference type="ARBA" id="ARBA00022723"/>
    </source>
</evidence>
<evidence type="ECO:0000313" key="7">
    <source>
        <dbReference type="Proteomes" id="UP000052020"/>
    </source>
</evidence>
<dbReference type="SMART" id="SM00849">
    <property type="entry name" value="Lactamase_B"/>
    <property type="match status" value="1"/>
</dbReference>
<evidence type="ECO:0000256" key="3">
    <source>
        <dbReference type="ARBA" id="ARBA00022801"/>
    </source>
</evidence>
<organism evidence="6 7">
    <name type="scientific">candidate division KD3-62 bacterium DG_56</name>
    <dbReference type="NCBI Taxonomy" id="1704032"/>
    <lineage>
        <taxon>Bacteria</taxon>
        <taxon>candidate division KD3-62</taxon>
    </lineage>
</organism>
<dbReference type="AlphaFoldDB" id="A0A0S7XIP9"/>
<dbReference type="GO" id="GO:0046872">
    <property type="term" value="F:metal ion binding"/>
    <property type="evidence" value="ECO:0007669"/>
    <property type="project" value="UniProtKB-KW"/>
</dbReference>
<reference evidence="6 7" key="1">
    <citation type="journal article" date="2015" name="Microbiome">
        <title>Genomic resolution of linkages in carbon, nitrogen, and sulfur cycling among widespread estuary sediment bacteria.</title>
        <authorList>
            <person name="Baker B.J."/>
            <person name="Lazar C.S."/>
            <person name="Teske A.P."/>
            <person name="Dick G.J."/>
        </authorList>
    </citation>
    <scope>NUCLEOTIDE SEQUENCE [LARGE SCALE GENOMIC DNA]</scope>
    <source>
        <strain evidence="6">DG_56</strain>
    </source>
</reference>
<dbReference type="SUPFAM" id="SSF56281">
    <property type="entry name" value="Metallo-hydrolase/oxidoreductase"/>
    <property type="match status" value="1"/>
</dbReference>
<evidence type="ECO:0000313" key="6">
    <source>
        <dbReference type="EMBL" id="KPJ62343.1"/>
    </source>
</evidence>
<accession>A0A0S7XIP9</accession>
<comment type="caution">
    <text evidence="6">The sequence shown here is derived from an EMBL/GenBank/DDBJ whole genome shotgun (WGS) entry which is preliminary data.</text>
</comment>
<gene>
    <name evidence="6" type="ORF">AMK68_05060</name>
</gene>
<evidence type="ECO:0000256" key="4">
    <source>
        <dbReference type="ARBA" id="ARBA00022833"/>
    </source>
</evidence>